<evidence type="ECO:0000313" key="1">
    <source>
        <dbReference type="EMBL" id="KHS57308.1"/>
    </source>
</evidence>
<dbReference type="Proteomes" id="UP000031189">
    <property type="component" value="Unassembled WGS sequence"/>
</dbReference>
<dbReference type="RefSeq" id="WP_039679519.1">
    <property type="nucleotide sequence ID" value="NZ_JWHR01000079.1"/>
</dbReference>
<accession>A0A0B3VWX5</accession>
<sequence>MTKTKEERIANIVADIEGWEVKKDDTESYLEVECGEFLLEMDLCDIPSLETLTKEELATIIFNKYLYNK</sequence>
<organism evidence="1 2">
    <name type="scientific">Terrisporobacter othiniensis</name>
    <dbReference type="NCBI Taxonomy" id="1577792"/>
    <lineage>
        <taxon>Bacteria</taxon>
        <taxon>Bacillati</taxon>
        <taxon>Bacillota</taxon>
        <taxon>Clostridia</taxon>
        <taxon>Peptostreptococcales</taxon>
        <taxon>Peptostreptococcaceae</taxon>
        <taxon>Terrisporobacter</taxon>
    </lineage>
</organism>
<dbReference type="STRING" id="1577792.QX51_08700"/>
<reference evidence="1 2" key="1">
    <citation type="submission" date="2014-12" db="EMBL/GenBank/DDBJ databases">
        <title>Draft genome sequence of Terrisporobacter sp. 08-306576, isolated from the blood culture of a bacteremia patient.</title>
        <authorList>
            <person name="Lund L.C."/>
            <person name="Sydenham T.V."/>
            <person name="Hogh S.V."/>
            <person name="Skov M.N."/>
            <person name="Kemp M."/>
            <person name="Justesen U.S."/>
        </authorList>
    </citation>
    <scope>NUCLEOTIDE SEQUENCE [LARGE SCALE GENOMIC DNA]</scope>
    <source>
        <strain evidence="1 2">08-306576</strain>
    </source>
</reference>
<gene>
    <name evidence="1" type="ORF">QX51_08700</name>
</gene>
<name>A0A0B3VWX5_9FIRM</name>
<protein>
    <submittedName>
        <fullName evidence="1">Uncharacterized protein</fullName>
    </submittedName>
</protein>
<dbReference type="EMBL" id="JWHR01000079">
    <property type="protein sequence ID" value="KHS57308.1"/>
    <property type="molecule type" value="Genomic_DNA"/>
</dbReference>
<keyword evidence="2" id="KW-1185">Reference proteome</keyword>
<proteinExistence type="predicted"/>
<comment type="caution">
    <text evidence="1">The sequence shown here is derived from an EMBL/GenBank/DDBJ whole genome shotgun (WGS) entry which is preliminary data.</text>
</comment>
<dbReference type="OrthoDB" id="1755860at2"/>
<evidence type="ECO:0000313" key="2">
    <source>
        <dbReference type="Proteomes" id="UP000031189"/>
    </source>
</evidence>
<dbReference type="AlphaFoldDB" id="A0A0B3VWX5"/>